<protein>
    <submittedName>
        <fullName evidence="1">Uncharacterized protein</fullName>
    </submittedName>
</protein>
<evidence type="ECO:0000313" key="1">
    <source>
        <dbReference type="EMBL" id="KDO37077.1"/>
    </source>
</evidence>
<evidence type="ECO:0000313" key="2">
    <source>
        <dbReference type="Proteomes" id="UP000027120"/>
    </source>
</evidence>
<reference evidence="1 2" key="1">
    <citation type="submission" date="2014-04" db="EMBL/GenBank/DDBJ databases">
        <authorList>
            <consortium name="International Citrus Genome Consortium"/>
            <person name="Gmitter F."/>
            <person name="Chen C."/>
            <person name="Farmerie W."/>
            <person name="Harkins T."/>
            <person name="Desany B."/>
            <person name="Mohiuddin M."/>
            <person name="Kodira C."/>
            <person name="Borodovsky M."/>
            <person name="Lomsadze A."/>
            <person name="Burns P."/>
            <person name="Jenkins J."/>
            <person name="Prochnik S."/>
            <person name="Shu S."/>
            <person name="Chapman J."/>
            <person name="Pitluck S."/>
            <person name="Schmutz J."/>
            <person name="Rokhsar D."/>
        </authorList>
    </citation>
    <scope>NUCLEOTIDE SEQUENCE</scope>
</reference>
<organism evidence="1 2">
    <name type="scientific">Citrus sinensis</name>
    <name type="common">Sweet orange</name>
    <name type="synonym">Citrus aurantium var. sinensis</name>
    <dbReference type="NCBI Taxonomy" id="2711"/>
    <lineage>
        <taxon>Eukaryota</taxon>
        <taxon>Viridiplantae</taxon>
        <taxon>Streptophyta</taxon>
        <taxon>Embryophyta</taxon>
        <taxon>Tracheophyta</taxon>
        <taxon>Spermatophyta</taxon>
        <taxon>Magnoliopsida</taxon>
        <taxon>eudicotyledons</taxon>
        <taxon>Gunneridae</taxon>
        <taxon>Pentapetalae</taxon>
        <taxon>rosids</taxon>
        <taxon>malvids</taxon>
        <taxon>Sapindales</taxon>
        <taxon>Rutaceae</taxon>
        <taxon>Aurantioideae</taxon>
        <taxon>Citrus</taxon>
    </lineage>
</organism>
<dbReference type="Proteomes" id="UP000027120">
    <property type="component" value="Unassembled WGS sequence"/>
</dbReference>
<gene>
    <name evidence="1" type="ORF">CISIN_1g034670mg</name>
</gene>
<dbReference type="AlphaFoldDB" id="A0A067DDI3"/>
<proteinExistence type="predicted"/>
<keyword evidence="2" id="KW-1185">Reference proteome</keyword>
<sequence>MLFPPRPSNNNTSFPSRFQRLLILSENSVCPQCFKPVTFIAPILLFSGRAVNRALHLIFHKFCLPNHSFHNLMPCLIYYFNLEGASV</sequence>
<name>A0A067DDI3_CITSI</name>
<accession>A0A067DDI3</accession>
<dbReference type="EMBL" id="KK792006">
    <property type="protein sequence ID" value="KDO37077.1"/>
    <property type="molecule type" value="Genomic_DNA"/>
</dbReference>